<dbReference type="PROSITE" id="PS50106">
    <property type="entry name" value="PDZ"/>
    <property type="match status" value="1"/>
</dbReference>
<dbReference type="PANTHER" id="PTHR42837:SF2">
    <property type="entry name" value="MEMBRANE METALLOPROTEASE ARASP2, CHLOROPLASTIC-RELATED"/>
    <property type="match status" value="1"/>
</dbReference>
<evidence type="ECO:0000256" key="7">
    <source>
        <dbReference type="ARBA" id="ARBA00022833"/>
    </source>
</evidence>
<evidence type="ECO:0000256" key="4">
    <source>
        <dbReference type="ARBA" id="ARBA00022670"/>
    </source>
</evidence>
<dbReference type="InterPro" id="IPR041489">
    <property type="entry name" value="PDZ_6"/>
</dbReference>
<evidence type="ECO:0000313" key="13">
    <source>
        <dbReference type="EMBL" id="KRO18631.1"/>
    </source>
</evidence>
<dbReference type="SUPFAM" id="SSF50156">
    <property type="entry name" value="PDZ domain-like"/>
    <property type="match status" value="1"/>
</dbReference>
<dbReference type="InterPro" id="IPR001478">
    <property type="entry name" value="PDZ"/>
</dbReference>
<keyword evidence="5 11" id="KW-0812">Transmembrane</keyword>
<dbReference type="InterPro" id="IPR004387">
    <property type="entry name" value="Pept_M50_Zn"/>
</dbReference>
<dbReference type="GO" id="GO:0046872">
    <property type="term" value="F:metal ion binding"/>
    <property type="evidence" value="ECO:0007669"/>
    <property type="project" value="UniProtKB-KW"/>
</dbReference>
<dbReference type="RefSeq" id="WP_056991948.1">
    <property type="nucleotide sequence ID" value="NZ_JQCE01000004.1"/>
</dbReference>
<keyword evidence="7 11" id="KW-0862">Zinc</keyword>
<keyword evidence="4 13" id="KW-0645">Protease</keyword>
<comment type="cofactor">
    <cofactor evidence="1 11">
        <name>Zn(2+)</name>
        <dbReference type="ChEBI" id="CHEBI:29105"/>
    </cofactor>
</comment>
<comment type="similarity">
    <text evidence="3 11">Belongs to the peptidase M50B family.</text>
</comment>
<feature type="transmembrane region" description="Helical" evidence="11">
    <location>
        <begin position="179"/>
        <end position="198"/>
    </location>
</feature>
<feature type="transmembrane region" description="Helical" evidence="11">
    <location>
        <begin position="336"/>
        <end position="356"/>
    </location>
</feature>
<name>A0A0R2MYH4_9LACO</name>
<keyword evidence="9 11" id="KW-0482">Metalloprotease</keyword>
<organism evidence="13 14">
    <name type="scientific">Lacticaseibacillus saniviri JCM 17471 = DSM 24301</name>
    <dbReference type="NCBI Taxonomy" id="1293598"/>
    <lineage>
        <taxon>Bacteria</taxon>
        <taxon>Bacillati</taxon>
        <taxon>Bacillota</taxon>
        <taxon>Bacilli</taxon>
        <taxon>Lactobacillales</taxon>
        <taxon>Lactobacillaceae</taxon>
        <taxon>Lacticaseibacillus</taxon>
    </lineage>
</organism>
<evidence type="ECO:0000313" key="14">
    <source>
        <dbReference type="Proteomes" id="UP000050969"/>
    </source>
</evidence>
<feature type="transmembrane region" description="Helical" evidence="11">
    <location>
        <begin position="385"/>
        <end position="404"/>
    </location>
</feature>
<dbReference type="GO" id="GO:0016020">
    <property type="term" value="C:membrane"/>
    <property type="evidence" value="ECO:0007669"/>
    <property type="project" value="UniProtKB-SubCell"/>
</dbReference>
<evidence type="ECO:0000256" key="11">
    <source>
        <dbReference type="RuleBase" id="RU362031"/>
    </source>
</evidence>
<proteinExistence type="inferred from homology"/>
<evidence type="ECO:0000256" key="3">
    <source>
        <dbReference type="ARBA" id="ARBA00007931"/>
    </source>
</evidence>
<dbReference type="Proteomes" id="UP000050969">
    <property type="component" value="Unassembled WGS sequence"/>
</dbReference>
<dbReference type="PATRIC" id="fig|1293598.4.peg.959"/>
<keyword evidence="8 11" id="KW-1133">Transmembrane helix</keyword>
<keyword evidence="6 11" id="KW-0378">Hydrolase</keyword>
<dbReference type="EC" id="3.4.24.-" evidence="11"/>
<evidence type="ECO:0000256" key="1">
    <source>
        <dbReference type="ARBA" id="ARBA00001947"/>
    </source>
</evidence>
<dbReference type="GO" id="GO:0006508">
    <property type="term" value="P:proteolysis"/>
    <property type="evidence" value="ECO:0007669"/>
    <property type="project" value="UniProtKB-KW"/>
</dbReference>
<dbReference type="STRING" id="1293598.IV56_GL000911"/>
<evidence type="ECO:0000256" key="2">
    <source>
        <dbReference type="ARBA" id="ARBA00004141"/>
    </source>
</evidence>
<dbReference type="GO" id="GO:0004222">
    <property type="term" value="F:metalloendopeptidase activity"/>
    <property type="evidence" value="ECO:0007669"/>
    <property type="project" value="InterPro"/>
</dbReference>
<protein>
    <recommendedName>
        <fullName evidence="11">Zinc metalloprotease</fullName>
        <ecNumber evidence="11">3.4.24.-</ecNumber>
    </recommendedName>
</protein>
<comment type="subcellular location">
    <subcellularLocation>
        <location evidence="2">Membrane</location>
        <topology evidence="2">Multi-pass membrane protein</topology>
    </subcellularLocation>
</comment>
<dbReference type="Pfam" id="PF02163">
    <property type="entry name" value="Peptidase_M50"/>
    <property type="match status" value="1"/>
</dbReference>
<feature type="domain" description="PDZ" evidence="12">
    <location>
        <begin position="207"/>
        <end position="258"/>
    </location>
</feature>
<keyword evidence="11" id="KW-0479">Metal-binding</keyword>
<evidence type="ECO:0000256" key="5">
    <source>
        <dbReference type="ARBA" id="ARBA00022692"/>
    </source>
</evidence>
<gene>
    <name evidence="13" type="ORF">IV56_GL000911</name>
</gene>
<evidence type="ECO:0000259" key="12">
    <source>
        <dbReference type="PROSITE" id="PS50106"/>
    </source>
</evidence>
<comment type="caution">
    <text evidence="13">The sequence shown here is derived from an EMBL/GenBank/DDBJ whole genome shotgun (WGS) entry which is preliminary data.</text>
</comment>
<dbReference type="SMART" id="SM00228">
    <property type="entry name" value="PDZ"/>
    <property type="match status" value="1"/>
</dbReference>
<sequence>MTTIIAFIIIFGILVIVHEFGHYFFAKRSGILVREFSVGMGPKLLAFRRNNTTYTLRLLPLGGYVRMAGWQDEDDEIKPGTQLTLETNPTGEVTRINTSDKVTLQGGIPVQVSHVDLVNDLVVEGYENGDESELKTWHVNHDATIIESDGTEVVIAPADVQFQNASIGKRIMTNFAGPMNNFILAILAFMVVGFMTGVQQLDSNAVQVVASEPAAKAGLKTNDHITAINGKKMKDYNAILTALSKKQKSVTLTIAQGKQDKTLTVKPTKDGKIGVMPIVDHSPMAAIKYGFTQTWFMGTRILSELKSMVTGGFSLNKLAGPVGIYTMTSQFASQGFISLVFFLGFLSVNLGIINLVPIPMLDGGKIVINLIELVRGKPLPREREGVITLIGVGIMVALMVAVTINDIMRIF</sequence>
<evidence type="ECO:0000256" key="6">
    <source>
        <dbReference type="ARBA" id="ARBA00022801"/>
    </source>
</evidence>
<keyword evidence="10 11" id="KW-0472">Membrane</keyword>
<evidence type="ECO:0000256" key="9">
    <source>
        <dbReference type="ARBA" id="ARBA00023049"/>
    </source>
</evidence>
<reference evidence="13 14" key="1">
    <citation type="journal article" date="2015" name="Genome Announc.">
        <title>Expanding the biotechnology potential of lactobacilli through comparative genomics of 213 strains and associated genera.</title>
        <authorList>
            <person name="Sun Z."/>
            <person name="Harris H.M."/>
            <person name="McCann A."/>
            <person name="Guo C."/>
            <person name="Argimon S."/>
            <person name="Zhang W."/>
            <person name="Yang X."/>
            <person name="Jeffery I.B."/>
            <person name="Cooney J.C."/>
            <person name="Kagawa T.F."/>
            <person name="Liu W."/>
            <person name="Song Y."/>
            <person name="Salvetti E."/>
            <person name="Wrobel A."/>
            <person name="Rasinkangas P."/>
            <person name="Parkhill J."/>
            <person name="Rea M.C."/>
            <person name="O'Sullivan O."/>
            <person name="Ritari J."/>
            <person name="Douillard F.P."/>
            <person name="Paul Ross R."/>
            <person name="Yang R."/>
            <person name="Briner A.E."/>
            <person name="Felis G.E."/>
            <person name="de Vos W.M."/>
            <person name="Barrangou R."/>
            <person name="Klaenhammer T.R."/>
            <person name="Caufield P.W."/>
            <person name="Cui Y."/>
            <person name="Zhang H."/>
            <person name="O'Toole P.W."/>
        </authorList>
    </citation>
    <scope>NUCLEOTIDE SEQUENCE [LARGE SCALE GENOMIC DNA]</scope>
    <source>
        <strain evidence="13 14">DSM 24301</strain>
    </source>
</reference>
<dbReference type="NCBIfam" id="TIGR00054">
    <property type="entry name" value="RIP metalloprotease RseP"/>
    <property type="match status" value="1"/>
</dbReference>
<evidence type="ECO:0000256" key="10">
    <source>
        <dbReference type="ARBA" id="ARBA00023136"/>
    </source>
</evidence>
<dbReference type="InterPro" id="IPR008915">
    <property type="entry name" value="Peptidase_M50"/>
</dbReference>
<dbReference type="AlphaFoldDB" id="A0A0R2MYH4"/>
<dbReference type="InterPro" id="IPR036034">
    <property type="entry name" value="PDZ_sf"/>
</dbReference>
<dbReference type="CDD" id="cd06163">
    <property type="entry name" value="S2P-M50_PDZ_RseP-like"/>
    <property type="match status" value="1"/>
</dbReference>
<accession>A0A0R2MYH4</accession>
<dbReference type="Pfam" id="PF17820">
    <property type="entry name" value="PDZ_6"/>
    <property type="match status" value="1"/>
</dbReference>
<dbReference type="EMBL" id="JQCE01000004">
    <property type="protein sequence ID" value="KRO18631.1"/>
    <property type="molecule type" value="Genomic_DNA"/>
</dbReference>
<dbReference type="Gene3D" id="2.30.42.10">
    <property type="match status" value="1"/>
</dbReference>
<dbReference type="PANTHER" id="PTHR42837">
    <property type="entry name" value="REGULATOR OF SIGMA-E PROTEASE RSEP"/>
    <property type="match status" value="1"/>
</dbReference>
<feature type="transmembrane region" description="Helical" evidence="11">
    <location>
        <begin position="6"/>
        <end position="25"/>
    </location>
</feature>
<evidence type="ECO:0000256" key="8">
    <source>
        <dbReference type="ARBA" id="ARBA00022989"/>
    </source>
</evidence>
<keyword evidence="14" id="KW-1185">Reference proteome</keyword>